<organism evidence="1 2">
    <name type="scientific">Pasteurella atlantica</name>
    <dbReference type="NCBI Taxonomy" id="2827233"/>
    <lineage>
        <taxon>Bacteria</taxon>
        <taxon>Pseudomonadati</taxon>
        <taxon>Pseudomonadota</taxon>
        <taxon>Gammaproteobacteria</taxon>
        <taxon>Pasteurellales</taxon>
        <taxon>Pasteurellaceae</taxon>
        <taxon>Pasteurella</taxon>
    </lineage>
</organism>
<dbReference type="RefSeq" id="WP_211597945.1">
    <property type="nucleotide sequence ID" value="NZ_JAGRQI010000010.1"/>
</dbReference>
<evidence type="ECO:0000313" key="2">
    <source>
        <dbReference type="Proteomes" id="UP001230466"/>
    </source>
</evidence>
<protein>
    <submittedName>
        <fullName evidence="1">DUF5420 family protein</fullName>
    </submittedName>
</protein>
<proteinExistence type="predicted"/>
<name>A0AAW8CI17_9PAST</name>
<evidence type="ECO:0000313" key="1">
    <source>
        <dbReference type="EMBL" id="MDP8187301.1"/>
    </source>
</evidence>
<dbReference type="Proteomes" id="UP001230466">
    <property type="component" value="Unassembled WGS sequence"/>
</dbReference>
<reference evidence="1" key="1">
    <citation type="journal article" date="2023" name="Front. Microbiol.">
        <title>Phylogeography and host specificity of Pasteurellaceae pathogenic to sea-farmed fish in the north-east Atlantic.</title>
        <authorList>
            <person name="Gulla S."/>
            <person name="Colquhoun D.J."/>
            <person name="Olsen A.B."/>
            <person name="Spilsberg B."/>
            <person name="Lagesen K."/>
            <person name="Aakesson C.P."/>
            <person name="Strom S."/>
            <person name="Manji F."/>
            <person name="Birkbeck T.H."/>
            <person name="Nilsen H.K."/>
        </authorList>
    </citation>
    <scope>NUCLEOTIDE SEQUENCE</scope>
    <source>
        <strain evidence="1">VIB1234</strain>
    </source>
</reference>
<dbReference type="InterPro" id="IPR035360">
    <property type="entry name" value="DUF5420"/>
</dbReference>
<dbReference type="EMBL" id="JASAYJ010000010">
    <property type="protein sequence ID" value="MDP8187301.1"/>
    <property type="molecule type" value="Genomic_DNA"/>
</dbReference>
<gene>
    <name evidence="1" type="ORF">QJU78_05880</name>
</gene>
<dbReference type="Pfam" id="PF17457">
    <property type="entry name" value="DUF5420"/>
    <property type="match status" value="1"/>
</dbReference>
<sequence>MEYKYFKGDLEKEPLKKLNDNWLETRKSRNESLQKVVDTIPFYDGWAGGEDYICGIVCDKNNPLFETIKHDASYKIKPLNDNKKEFIVSPDKRYKKGKELASKIDEIRKILKKHSCFRDFMLRELKLPSSTLGRATAYFSSIGVVNKTLLLEIPFVDGKQPSSIPDFLTEIKESEFLAIQGK</sequence>
<accession>A0AAW8CI17</accession>
<comment type="caution">
    <text evidence="1">The sequence shown here is derived from an EMBL/GenBank/DDBJ whole genome shotgun (WGS) entry which is preliminary data.</text>
</comment>
<dbReference type="AlphaFoldDB" id="A0AAW8CI17"/>